<proteinExistence type="predicted"/>
<protein>
    <submittedName>
        <fullName evidence="1">Uncharacterized protein</fullName>
    </submittedName>
</protein>
<name>A0A0A9F199_ARUDO</name>
<organism evidence="1">
    <name type="scientific">Arundo donax</name>
    <name type="common">Giant reed</name>
    <name type="synonym">Donax arundinaceus</name>
    <dbReference type="NCBI Taxonomy" id="35708"/>
    <lineage>
        <taxon>Eukaryota</taxon>
        <taxon>Viridiplantae</taxon>
        <taxon>Streptophyta</taxon>
        <taxon>Embryophyta</taxon>
        <taxon>Tracheophyta</taxon>
        <taxon>Spermatophyta</taxon>
        <taxon>Magnoliopsida</taxon>
        <taxon>Liliopsida</taxon>
        <taxon>Poales</taxon>
        <taxon>Poaceae</taxon>
        <taxon>PACMAD clade</taxon>
        <taxon>Arundinoideae</taxon>
        <taxon>Arundineae</taxon>
        <taxon>Arundo</taxon>
    </lineage>
</organism>
<dbReference type="EMBL" id="GBRH01195843">
    <property type="protein sequence ID" value="JAE02053.1"/>
    <property type="molecule type" value="Transcribed_RNA"/>
</dbReference>
<reference evidence="1" key="2">
    <citation type="journal article" date="2015" name="Data Brief">
        <title>Shoot transcriptome of the giant reed, Arundo donax.</title>
        <authorList>
            <person name="Barrero R.A."/>
            <person name="Guerrero F.D."/>
            <person name="Moolhuijzen P."/>
            <person name="Goolsby J.A."/>
            <person name="Tidwell J."/>
            <person name="Bellgard S.E."/>
            <person name="Bellgard M.I."/>
        </authorList>
    </citation>
    <scope>NUCLEOTIDE SEQUENCE</scope>
    <source>
        <tissue evidence="1">Shoot tissue taken approximately 20 cm above the soil surface</tissue>
    </source>
</reference>
<reference evidence="1" key="1">
    <citation type="submission" date="2014-09" db="EMBL/GenBank/DDBJ databases">
        <authorList>
            <person name="Magalhaes I.L.F."/>
            <person name="Oliveira U."/>
            <person name="Santos F.R."/>
            <person name="Vidigal T.H.D.A."/>
            <person name="Brescovit A.D."/>
            <person name="Santos A.J."/>
        </authorList>
    </citation>
    <scope>NUCLEOTIDE SEQUENCE</scope>
    <source>
        <tissue evidence="1">Shoot tissue taken approximately 20 cm above the soil surface</tissue>
    </source>
</reference>
<evidence type="ECO:0000313" key="1">
    <source>
        <dbReference type="EMBL" id="JAE02053.1"/>
    </source>
</evidence>
<accession>A0A0A9F199</accession>
<sequence length="60" mass="7167">MNSFPSVFCLAWYNVHHPFALPWVLSPQSQEIPAYVHVHFMQHSNSNGWKILEFRCSTWY</sequence>
<dbReference type="AlphaFoldDB" id="A0A0A9F199"/>